<comment type="similarity">
    <text evidence="2 5">Belongs to the UDP-glycosyltransferase family.</text>
</comment>
<evidence type="ECO:0000256" key="4">
    <source>
        <dbReference type="ARBA" id="ARBA00047606"/>
    </source>
</evidence>
<dbReference type="Pfam" id="PF26168">
    <property type="entry name" value="Glyco_transf_N"/>
    <property type="match status" value="1"/>
</dbReference>
<dbReference type="CDD" id="cd03784">
    <property type="entry name" value="GT1_Gtf-like"/>
    <property type="match status" value="1"/>
</dbReference>
<dbReference type="EC" id="2.4.1.-" evidence="6"/>
<dbReference type="PROSITE" id="PS00375">
    <property type="entry name" value="UDPGT"/>
    <property type="match status" value="1"/>
</dbReference>
<dbReference type="InterPro" id="IPR058980">
    <property type="entry name" value="Glyco_transf_N"/>
</dbReference>
<dbReference type="PANTHER" id="PTHR11926:SF1560">
    <property type="entry name" value="UDP-GLYCOSYLTRANSFERASE 74E1-RELATED"/>
    <property type="match status" value="1"/>
</dbReference>
<feature type="domain" description="Glycosyltransferase N-terminal" evidence="7">
    <location>
        <begin position="10"/>
        <end position="53"/>
    </location>
</feature>
<evidence type="ECO:0000256" key="6">
    <source>
        <dbReference type="RuleBase" id="RU362057"/>
    </source>
</evidence>
<dbReference type="Proteomes" id="UP001159364">
    <property type="component" value="Linkage Group LG09"/>
</dbReference>
<dbReference type="GO" id="GO:0080043">
    <property type="term" value="F:quercetin 3-O-glucosyltransferase activity"/>
    <property type="evidence" value="ECO:0007669"/>
    <property type="project" value="TreeGrafter"/>
</dbReference>
<comment type="catalytic activity">
    <reaction evidence="4">
        <text>an anthocyanidin + UDP-alpha-D-glucose + H(+) = an anthocyanidin 3-O-beta-D-glucoside + UDP</text>
        <dbReference type="Rhea" id="RHEA:20093"/>
        <dbReference type="ChEBI" id="CHEBI:15378"/>
        <dbReference type="ChEBI" id="CHEBI:16307"/>
        <dbReference type="ChEBI" id="CHEBI:58223"/>
        <dbReference type="ChEBI" id="CHEBI:58885"/>
        <dbReference type="ChEBI" id="CHEBI:143576"/>
        <dbReference type="EC" id="2.4.1.115"/>
    </reaction>
</comment>
<name>A0AAV8ST66_9ROSI</name>
<sequence length="462" mass="51432">MGSEAKAGHVLVLPFPSQGHINPLLQFSKRLVSKGVRVTLASATSHLNSMQWQVSYTNFDVEPVFDGVDNGGSETIDEYIERFNANIPRSLAELIDKFSRTADPIKCVVYDSALAWVLDVARSSGVAGCPFFTQPFAVNALYYHYLQGVLKFPLEETAVSLPAMPALEFKDLPSLIYERTSHPAICNLILSQFSNIQDVFYIFCNTFSELEHELEVWMASKWPIKPVGPAIPSMFLDKRLDGDRNYGVSFFKPSTDTCLKWLDSKDPKSVVYISFGSMAALGEDQMAEMAWGVKASNFNFIWVVRESELKKLPTNFSEQTSDKGLVVTWSPQLEVLAHDSVGCFITHCGWNSTLEALSLGVPMVAMPVWTDQPTNAKYVTDVWQVGVRVKANEKGTVTKEEIERCIREVMEGDRSSEIRKSSDKWKKLAIEAADEGGSSDKNVEEFVAKLKAFPSLSKKSAA</sequence>
<keyword evidence="9" id="KW-1185">Reference proteome</keyword>
<dbReference type="Gene3D" id="3.40.50.2000">
    <property type="entry name" value="Glycogen Phosphorylase B"/>
    <property type="match status" value="2"/>
</dbReference>
<dbReference type="InterPro" id="IPR002213">
    <property type="entry name" value="UDP_glucos_trans"/>
</dbReference>
<keyword evidence="5" id="KW-0328">Glycosyltransferase</keyword>
<protein>
    <recommendedName>
        <fullName evidence="6">Glycosyltransferase</fullName>
        <ecNumber evidence="6">2.4.1.-</ecNumber>
    </recommendedName>
</protein>
<keyword evidence="3 5" id="KW-0808">Transferase</keyword>
<organism evidence="8 9">
    <name type="scientific">Erythroxylum novogranatense</name>
    <dbReference type="NCBI Taxonomy" id="1862640"/>
    <lineage>
        <taxon>Eukaryota</taxon>
        <taxon>Viridiplantae</taxon>
        <taxon>Streptophyta</taxon>
        <taxon>Embryophyta</taxon>
        <taxon>Tracheophyta</taxon>
        <taxon>Spermatophyta</taxon>
        <taxon>Magnoliopsida</taxon>
        <taxon>eudicotyledons</taxon>
        <taxon>Gunneridae</taxon>
        <taxon>Pentapetalae</taxon>
        <taxon>rosids</taxon>
        <taxon>fabids</taxon>
        <taxon>Malpighiales</taxon>
        <taxon>Erythroxylaceae</taxon>
        <taxon>Erythroxylum</taxon>
    </lineage>
</organism>
<comment type="caution">
    <text evidence="8">The sequence shown here is derived from an EMBL/GenBank/DDBJ whole genome shotgun (WGS) entry which is preliminary data.</text>
</comment>
<dbReference type="GO" id="GO:0047213">
    <property type="term" value="F:anthocyanidin 3-O-glucosyltransferase activity"/>
    <property type="evidence" value="ECO:0007669"/>
    <property type="project" value="UniProtKB-EC"/>
</dbReference>
<evidence type="ECO:0000313" key="8">
    <source>
        <dbReference type="EMBL" id="KAJ8755428.1"/>
    </source>
</evidence>
<evidence type="ECO:0000313" key="9">
    <source>
        <dbReference type="Proteomes" id="UP001159364"/>
    </source>
</evidence>
<comment type="pathway">
    <text evidence="1">Pigment biosynthesis; anthocyanin biosynthesis.</text>
</comment>
<evidence type="ECO:0000256" key="5">
    <source>
        <dbReference type="RuleBase" id="RU003718"/>
    </source>
</evidence>
<dbReference type="FunFam" id="3.40.50.2000:FF:000019">
    <property type="entry name" value="Glycosyltransferase"/>
    <property type="match status" value="1"/>
</dbReference>
<gene>
    <name evidence="8" type="ORF">K2173_019226</name>
</gene>
<dbReference type="GO" id="GO:0080044">
    <property type="term" value="F:quercetin 7-O-glucosyltransferase activity"/>
    <property type="evidence" value="ECO:0007669"/>
    <property type="project" value="TreeGrafter"/>
</dbReference>
<dbReference type="Pfam" id="PF00201">
    <property type="entry name" value="UDPGT"/>
    <property type="match status" value="1"/>
</dbReference>
<dbReference type="EMBL" id="JAIWQS010000009">
    <property type="protein sequence ID" value="KAJ8755428.1"/>
    <property type="molecule type" value="Genomic_DNA"/>
</dbReference>
<dbReference type="InterPro" id="IPR035595">
    <property type="entry name" value="UDP_glycos_trans_CS"/>
</dbReference>
<dbReference type="AlphaFoldDB" id="A0AAV8ST66"/>
<evidence type="ECO:0000256" key="2">
    <source>
        <dbReference type="ARBA" id="ARBA00009995"/>
    </source>
</evidence>
<dbReference type="SUPFAM" id="SSF53756">
    <property type="entry name" value="UDP-Glycosyltransferase/glycogen phosphorylase"/>
    <property type="match status" value="1"/>
</dbReference>
<dbReference type="PANTHER" id="PTHR11926">
    <property type="entry name" value="GLUCOSYL/GLUCURONOSYL TRANSFERASES"/>
    <property type="match status" value="1"/>
</dbReference>
<reference evidence="8 9" key="1">
    <citation type="submission" date="2021-09" db="EMBL/GenBank/DDBJ databases">
        <title>Genomic insights and catalytic innovation underlie evolution of tropane alkaloids biosynthesis.</title>
        <authorList>
            <person name="Wang Y.-J."/>
            <person name="Tian T."/>
            <person name="Huang J.-P."/>
            <person name="Huang S.-X."/>
        </authorList>
    </citation>
    <scope>NUCLEOTIDE SEQUENCE [LARGE SCALE GENOMIC DNA]</scope>
    <source>
        <strain evidence="8">KIB-2018</strain>
        <tissue evidence="8">Leaf</tissue>
    </source>
</reference>
<evidence type="ECO:0000259" key="7">
    <source>
        <dbReference type="Pfam" id="PF26168"/>
    </source>
</evidence>
<evidence type="ECO:0000256" key="1">
    <source>
        <dbReference type="ARBA" id="ARBA00004935"/>
    </source>
</evidence>
<proteinExistence type="inferred from homology"/>
<evidence type="ECO:0000256" key="3">
    <source>
        <dbReference type="ARBA" id="ARBA00022679"/>
    </source>
</evidence>
<accession>A0AAV8ST66</accession>